<dbReference type="Proteomes" id="UP001523369">
    <property type="component" value="Unassembled WGS sequence"/>
</dbReference>
<organism evidence="2 3">
    <name type="scientific">Paractinoplanes aksuensis</name>
    <dbReference type="NCBI Taxonomy" id="2939490"/>
    <lineage>
        <taxon>Bacteria</taxon>
        <taxon>Bacillati</taxon>
        <taxon>Actinomycetota</taxon>
        <taxon>Actinomycetes</taxon>
        <taxon>Micromonosporales</taxon>
        <taxon>Micromonosporaceae</taxon>
        <taxon>Paractinoplanes</taxon>
    </lineage>
</organism>
<gene>
    <name evidence="2" type="ORF">M1L60_28475</name>
</gene>
<name>A0ABT1DX58_9ACTN</name>
<proteinExistence type="predicted"/>
<feature type="region of interest" description="Disordered" evidence="1">
    <location>
        <begin position="1"/>
        <end position="20"/>
    </location>
</feature>
<reference evidence="2 3" key="1">
    <citation type="submission" date="2022-06" db="EMBL/GenBank/DDBJ databases">
        <title>New Species of the Genus Actinoplanes, ActinopZanes ferrugineus.</title>
        <authorList>
            <person name="Ding P."/>
        </authorList>
    </citation>
    <scope>NUCLEOTIDE SEQUENCE [LARGE SCALE GENOMIC DNA]</scope>
    <source>
        <strain evidence="2 3">TRM88003</strain>
    </source>
</reference>
<evidence type="ECO:0000313" key="3">
    <source>
        <dbReference type="Proteomes" id="UP001523369"/>
    </source>
</evidence>
<sequence length="48" mass="5172">MSDEELAGLRARAAAGDRDASDELVELAGERGDLDELRRLAAAATRWT</sequence>
<dbReference type="RefSeq" id="WP_253240603.1">
    <property type="nucleotide sequence ID" value="NZ_JAMYJR010000031.1"/>
</dbReference>
<evidence type="ECO:0000256" key="1">
    <source>
        <dbReference type="SAM" id="MobiDB-lite"/>
    </source>
</evidence>
<evidence type="ECO:0000313" key="2">
    <source>
        <dbReference type="EMBL" id="MCO8274540.1"/>
    </source>
</evidence>
<accession>A0ABT1DX58</accession>
<comment type="caution">
    <text evidence="2">The sequence shown here is derived from an EMBL/GenBank/DDBJ whole genome shotgun (WGS) entry which is preliminary data.</text>
</comment>
<protein>
    <submittedName>
        <fullName evidence="2">Uncharacterized protein</fullName>
    </submittedName>
</protein>
<dbReference type="EMBL" id="JAMYJR010000031">
    <property type="protein sequence ID" value="MCO8274540.1"/>
    <property type="molecule type" value="Genomic_DNA"/>
</dbReference>
<keyword evidence="3" id="KW-1185">Reference proteome</keyword>